<sequence length="351" mass="39363">MTACVVFLASIQFLKLLQFNKKMNMLGETVKLATKDLKVFSIAFLLYFLAFVLTAYLLFGKHMAGYNGFVQSAESTFAFTLGAFDFDAMSGSHKFLGPIFFFAFIMVIYIGLMSIFLTIIADAFTTVKEQTANAENEYEMVDFIWKKFKGIIGSRIKRDRTRVLDGSVQHGVGEDEWLVTFVLSFFQSVIIVQPIKVRITIHTTISFNLFILQRVQHTTSCKGDLAEAGTTCFDGNEKCTIVNDQSLHRCERRSIRQSSPSLSVQFDSDEDLFSSPRTRRLTRKSSTSLSFQPVVIDQQSPSSSQRSTQPPSPEVVCISSDSELEFYELTQLQAVPSPVLPSKKIILSSGP</sequence>
<evidence type="ECO:0000256" key="7">
    <source>
        <dbReference type="SAM" id="Phobius"/>
    </source>
</evidence>
<dbReference type="InterPro" id="IPR051223">
    <property type="entry name" value="Polycystin"/>
</dbReference>
<evidence type="ECO:0000256" key="4">
    <source>
        <dbReference type="ARBA" id="ARBA00022989"/>
    </source>
</evidence>
<feature type="compositionally biased region" description="Low complexity" evidence="6">
    <location>
        <begin position="298"/>
        <end position="309"/>
    </location>
</feature>
<keyword evidence="4 7" id="KW-1133">Transmembrane helix</keyword>
<feature type="region of interest" description="Disordered" evidence="6">
    <location>
        <begin position="295"/>
        <end position="316"/>
    </location>
</feature>
<name>A0ABY7DK41_MYAAR</name>
<keyword evidence="10" id="KW-1185">Reference proteome</keyword>
<evidence type="ECO:0000256" key="1">
    <source>
        <dbReference type="ARBA" id="ARBA00004141"/>
    </source>
</evidence>
<evidence type="ECO:0000256" key="6">
    <source>
        <dbReference type="SAM" id="MobiDB-lite"/>
    </source>
</evidence>
<organism evidence="9 10">
    <name type="scientific">Mya arenaria</name>
    <name type="common">Soft-shell clam</name>
    <dbReference type="NCBI Taxonomy" id="6604"/>
    <lineage>
        <taxon>Eukaryota</taxon>
        <taxon>Metazoa</taxon>
        <taxon>Spiralia</taxon>
        <taxon>Lophotrochozoa</taxon>
        <taxon>Mollusca</taxon>
        <taxon>Bivalvia</taxon>
        <taxon>Autobranchia</taxon>
        <taxon>Heteroconchia</taxon>
        <taxon>Euheterodonta</taxon>
        <taxon>Imparidentia</taxon>
        <taxon>Neoheterodontei</taxon>
        <taxon>Myida</taxon>
        <taxon>Myoidea</taxon>
        <taxon>Myidae</taxon>
        <taxon>Mya</taxon>
    </lineage>
</organism>
<dbReference type="PANTHER" id="PTHR10877">
    <property type="entry name" value="POLYCYSTIN FAMILY MEMBER"/>
    <property type="match status" value="1"/>
</dbReference>
<reference evidence="9" key="1">
    <citation type="submission" date="2022-11" db="EMBL/GenBank/DDBJ databases">
        <title>Centuries of genome instability and evolution in soft-shell clam transmissible cancer (bioRxiv).</title>
        <authorList>
            <person name="Hart S.F.M."/>
            <person name="Yonemitsu M.A."/>
            <person name="Giersch R.M."/>
            <person name="Beal B.F."/>
            <person name="Arriagada G."/>
            <person name="Davis B.W."/>
            <person name="Ostrander E.A."/>
            <person name="Goff S.P."/>
            <person name="Metzger M.J."/>
        </authorList>
    </citation>
    <scope>NUCLEOTIDE SEQUENCE</scope>
    <source>
        <strain evidence="9">MELC-2E11</strain>
        <tissue evidence="9">Siphon/mantle</tissue>
    </source>
</reference>
<comment type="similarity">
    <text evidence="2">Belongs to the polycystin family.</text>
</comment>
<feature type="non-terminal residue" evidence="9">
    <location>
        <position position="1"/>
    </location>
</feature>
<evidence type="ECO:0000313" key="9">
    <source>
        <dbReference type="EMBL" id="WAQ97253.1"/>
    </source>
</evidence>
<dbReference type="EMBL" id="CP111013">
    <property type="protein sequence ID" value="WAQ97253.1"/>
    <property type="molecule type" value="Genomic_DNA"/>
</dbReference>
<keyword evidence="3 7" id="KW-0812">Transmembrane</keyword>
<evidence type="ECO:0000256" key="5">
    <source>
        <dbReference type="ARBA" id="ARBA00023136"/>
    </source>
</evidence>
<feature type="transmembrane region" description="Helical" evidence="7">
    <location>
        <begin position="42"/>
        <end position="59"/>
    </location>
</feature>
<comment type="subcellular location">
    <subcellularLocation>
        <location evidence="1">Membrane</location>
        <topology evidence="1">Multi-pass membrane protein</topology>
    </subcellularLocation>
</comment>
<protein>
    <submittedName>
        <fullName evidence="9">PKD2-like protein</fullName>
    </submittedName>
</protein>
<accession>A0ABY7DK41</accession>
<feature type="domain" description="Polycystin cation channel PKD1/PKD2" evidence="8">
    <location>
        <begin position="1"/>
        <end position="127"/>
    </location>
</feature>
<gene>
    <name evidence="9" type="ORF">MAR_029943</name>
</gene>
<keyword evidence="5 7" id="KW-0472">Membrane</keyword>
<proteinExistence type="inferred from homology"/>
<dbReference type="Pfam" id="PF08016">
    <property type="entry name" value="PKD_channel"/>
    <property type="match status" value="1"/>
</dbReference>
<feature type="transmembrane region" description="Helical" evidence="7">
    <location>
        <begin position="99"/>
        <end position="121"/>
    </location>
</feature>
<evidence type="ECO:0000313" key="10">
    <source>
        <dbReference type="Proteomes" id="UP001164746"/>
    </source>
</evidence>
<dbReference type="Proteomes" id="UP001164746">
    <property type="component" value="Chromosome 2"/>
</dbReference>
<dbReference type="InterPro" id="IPR013122">
    <property type="entry name" value="PKD1_2_channel"/>
</dbReference>
<evidence type="ECO:0000259" key="8">
    <source>
        <dbReference type="Pfam" id="PF08016"/>
    </source>
</evidence>
<evidence type="ECO:0000256" key="3">
    <source>
        <dbReference type="ARBA" id="ARBA00022692"/>
    </source>
</evidence>
<evidence type="ECO:0000256" key="2">
    <source>
        <dbReference type="ARBA" id="ARBA00007200"/>
    </source>
</evidence>
<dbReference type="PANTHER" id="PTHR10877:SF194">
    <property type="entry name" value="LOCATION OF VULVA DEFECTIVE 1"/>
    <property type="match status" value="1"/>
</dbReference>